<dbReference type="PROSITE" id="PS50977">
    <property type="entry name" value="HTH_TETR_2"/>
    <property type="match status" value="1"/>
</dbReference>
<protein>
    <submittedName>
        <fullName evidence="6">TetR/AcrR family transcriptional regulator</fullName>
    </submittedName>
</protein>
<gene>
    <name evidence="6" type="ORF">RT717_18120</name>
</gene>
<accession>A0ABZ0IML3</accession>
<dbReference type="PANTHER" id="PTHR30055:SF234">
    <property type="entry name" value="HTH-TYPE TRANSCRIPTIONAL REGULATOR BETI"/>
    <property type="match status" value="1"/>
</dbReference>
<dbReference type="RefSeq" id="WP_317487796.1">
    <property type="nucleotide sequence ID" value="NZ_CP136051.1"/>
</dbReference>
<keyword evidence="3" id="KW-0804">Transcription</keyword>
<organism evidence="6 7">
    <name type="scientific">Imperialibacter roseus</name>
    <dbReference type="NCBI Taxonomy" id="1324217"/>
    <lineage>
        <taxon>Bacteria</taxon>
        <taxon>Pseudomonadati</taxon>
        <taxon>Bacteroidota</taxon>
        <taxon>Cytophagia</taxon>
        <taxon>Cytophagales</taxon>
        <taxon>Flammeovirgaceae</taxon>
        <taxon>Imperialibacter</taxon>
    </lineage>
</organism>
<dbReference type="InterPro" id="IPR050109">
    <property type="entry name" value="HTH-type_TetR-like_transc_reg"/>
</dbReference>
<feature type="domain" description="HTH tetR-type" evidence="5">
    <location>
        <begin position="1"/>
        <end position="61"/>
    </location>
</feature>
<evidence type="ECO:0000256" key="3">
    <source>
        <dbReference type="ARBA" id="ARBA00023163"/>
    </source>
</evidence>
<name>A0ABZ0IML3_9BACT</name>
<evidence type="ECO:0000313" key="6">
    <source>
        <dbReference type="EMBL" id="WOK05001.1"/>
    </source>
</evidence>
<keyword evidence="1" id="KW-0805">Transcription regulation</keyword>
<dbReference type="Gene3D" id="1.10.10.60">
    <property type="entry name" value="Homeodomain-like"/>
    <property type="match status" value="1"/>
</dbReference>
<evidence type="ECO:0000256" key="4">
    <source>
        <dbReference type="PROSITE-ProRule" id="PRU00335"/>
    </source>
</evidence>
<evidence type="ECO:0000256" key="1">
    <source>
        <dbReference type="ARBA" id="ARBA00023015"/>
    </source>
</evidence>
<dbReference type="InterPro" id="IPR036271">
    <property type="entry name" value="Tet_transcr_reg_TetR-rel_C_sf"/>
</dbReference>
<reference evidence="6 7" key="1">
    <citation type="journal article" date="2023" name="Microbiol. Resour. Announc.">
        <title>Complete Genome Sequence of Imperialibacter roseus strain P4T.</title>
        <authorList>
            <person name="Tizabi D.R."/>
            <person name="Bachvaroff T."/>
            <person name="Hill R.T."/>
        </authorList>
    </citation>
    <scope>NUCLEOTIDE SEQUENCE [LARGE SCALE GENOMIC DNA]</scope>
    <source>
        <strain evidence="6 7">P4T</strain>
    </source>
</reference>
<dbReference type="Gene3D" id="1.10.357.10">
    <property type="entry name" value="Tetracycline Repressor, domain 2"/>
    <property type="match status" value="1"/>
</dbReference>
<evidence type="ECO:0000313" key="7">
    <source>
        <dbReference type="Proteomes" id="UP001302349"/>
    </source>
</evidence>
<proteinExistence type="predicted"/>
<feature type="DNA-binding region" description="H-T-H motif" evidence="4">
    <location>
        <begin position="24"/>
        <end position="43"/>
    </location>
</feature>
<evidence type="ECO:0000259" key="5">
    <source>
        <dbReference type="PROSITE" id="PS50977"/>
    </source>
</evidence>
<keyword evidence="2 4" id="KW-0238">DNA-binding</keyword>
<evidence type="ECO:0000256" key="2">
    <source>
        <dbReference type="ARBA" id="ARBA00023125"/>
    </source>
</evidence>
<dbReference type="EMBL" id="CP136051">
    <property type="protein sequence ID" value="WOK05001.1"/>
    <property type="molecule type" value="Genomic_DNA"/>
</dbReference>
<dbReference type="InterPro" id="IPR009057">
    <property type="entry name" value="Homeodomain-like_sf"/>
</dbReference>
<dbReference type="InterPro" id="IPR001647">
    <property type="entry name" value="HTH_TetR"/>
</dbReference>
<dbReference type="Pfam" id="PF00440">
    <property type="entry name" value="TetR_N"/>
    <property type="match status" value="1"/>
</dbReference>
<dbReference type="Proteomes" id="UP001302349">
    <property type="component" value="Chromosome"/>
</dbReference>
<dbReference type="SUPFAM" id="SSF48498">
    <property type="entry name" value="Tetracyclin repressor-like, C-terminal domain"/>
    <property type="match status" value="1"/>
</dbReference>
<sequence length="207" mass="24647">MEVRDNIIEQADQLICRLGVRSVTMDDLSRHMGISKKTIYQFFKDKDEVVTLAVGHHCEKEYREFVKMHQESSNSIDELFKISQFMRTNVETIHPSVLHDIQKYHPKAWTLFEEYKERVFTQNIVDCLKRGKAEGSFREDIDENILAVLRMKQVEMAFDAHTYPRGKYEFKEVCEQIFYHFIQGILTDQGRKLYDTIFNKQSYESQK</sequence>
<keyword evidence="7" id="KW-1185">Reference proteome</keyword>
<dbReference type="PANTHER" id="PTHR30055">
    <property type="entry name" value="HTH-TYPE TRANSCRIPTIONAL REGULATOR RUTR"/>
    <property type="match status" value="1"/>
</dbReference>
<dbReference type="SUPFAM" id="SSF46689">
    <property type="entry name" value="Homeodomain-like"/>
    <property type="match status" value="1"/>
</dbReference>